<dbReference type="CDD" id="cd11304">
    <property type="entry name" value="Cadherin_repeat"/>
    <property type="match status" value="2"/>
</dbReference>
<evidence type="ECO:0000256" key="4">
    <source>
        <dbReference type="ARBA" id="ARBA00023180"/>
    </source>
</evidence>
<protein>
    <recommendedName>
        <fullName evidence="8">Cadherin domain-containing protein</fullName>
    </recommendedName>
</protein>
<dbReference type="Proteomes" id="UP000663877">
    <property type="component" value="Unassembled WGS sequence"/>
</dbReference>
<dbReference type="GO" id="GO:0007156">
    <property type="term" value="P:homophilic cell adhesion via plasma membrane adhesion molecules"/>
    <property type="evidence" value="ECO:0007669"/>
    <property type="project" value="InterPro"/>
</dbReference>
<gene>
    <name evidence="10" type="ORF">BJG266_LOCUS17691</name>
    <name evidence="9" type="ORF">QVE165_LOCUS16462</name>
</gene>
<keyword evidence="2 6" id="KW-0812">Transmembrane</keyword>
<evidence type="ECO:0000313" key="10">
    <source>
        <dbReference type="EMBL" id="CAF1033955.1"/>
    </source>
</evidence>
<dbReference type="Proteomes" id="UP000663832">
    <property type="component" value="Unassembled WGS sequence"/>
</dbReference>
<dbReference type="Pfam" id="PF00028">
    <property type="entry name" value="Cadherin"/>
    <property type="match status" value="1"/>
</dbReference>
<organism evidence="9 11">
    <name type="scientific">Adineta steineri</name>
    <dbReference type="NCBI Taxonomy" id="433720"/>
    <lineage>
        <taxon>Eukaryota</taxon>
        <taxon>Metazoa</taxon>
        <taxon>Spiralia</taxon>
        <taxon>Gnathifera</taxon>
        <taxon>Rotifera</taxon>
        <taxon>Eurotatoria</taxon>
        <taxon>Bdelloidea</taxon>
        <taxon>Adinetida</taxon>
        <taxon>Adinetidae</taxon>
        <taxon>Adineta</taxon>
    </lineage>
</organism>
<dbReference type="InterPro" id="IPR050174">
    <property type="entry name" value="Protocadherin/Cadherin-CA"/>
</dbReference>
<feature type="domain" description="Cadherin" evidence="8">
    <location>
        <begin position="119"/>
        <end position="242"/>
    </location>
</feature>
<evidence type="ECO:0000313" key="9">
    <source>
        <dbReference type="EMBL" id="CAF1029574.1"/>
    </source>
</evidence>
<sequence>MHLFYILLFLVLPTFIESRQQDISLNEETPIGTIIFDLNTLSSSAITYQLLESSSLISFNSTTNLISISKRIDRDTLCPYDDTCSKCQITMKFYDMFYYDILLLIFNINDINDNPPIFSSNTYSISLTENNIPGIKIRLSKADDIDCDINGVQLYELTYVLHGHVMISSINLLHKQQNQTINQPFYLFYDTNFDLYLIINQTLDRELQNEYIFTITANDYSHTISSKLTLTVLDVNDHIAHFSQSIYSINISYSTLPGTNLLKLTAYDPDLEHNARIYYSLLSIDGTNNKNDLFQINSHTGELRLISNLTQLESKHIFKLIIGASDGTNNAIPALATVYINIIQQSIITITFGSNRISKNASEVFIEENLPNSTFIAYITSDKNLQILPEGIHQGFFIQKLSENSLTLLTDRSYDREKQSSYDVFIRSGDNERNFRIIVTDINDCRPIWNTSLLNLNIHSQLMILTLNATDYDDGNNGKIGYRRKGYMWPEWIQLIENKLIINCTNETDNNCWKNLLNKDIFIDIEAYDYGKPELSSVMKIRLYRSSTRLMFIKYEYIIVSIACLLGILFVLFMICLCICYRKKSSKKMKEIMDDNSTKQKIIQTSSSEQSSSAGSLYGSEKSDNITLETAASCHLDMFLFSPKRTALVTDTTYPYTFLNKSSINQTDNLTNKLFHSIQNDLSLLTDTKQDVITNQGTYV</sequence>
<feature type="transmembrane region" description="Helical" evidence="6">
    <location>
        <begin position="557"/>
        <end position="581"/>
    </location>
</feature>
<keyword evidence="6" id="KW-0472">Membrane</keyword>
<evidence type="ECO:0000256" key="6">
    <source>
        <dbReference type="SAM" id="Phobius"/>
    </source>
</evidence>
<name>A0A814IWU3_9BILA</name>
<dbReference type="PROSITE" id="PS50268">
    <property type="entry name" value="CADHERIN_2"/>
    <property type="match status" value="3"/>
</dbReference>
<comment type="subcellular location">
    <subcellularLocation>
        <location evidence="1">Membrane</location>
        <topology evidence="1">Single-pass membrane protein</topology>
    </subcellularLocation>
</comment>
<evidence type="ECO:0000256" key="7">
    <source>
        <dbReference type="SAM" id="SignalP"/>
    </source>
</evidence>
<dbReference type="InterPro" id="IPR015919">
    <property type="entry name" value="Cadherin-like_sf"/>
</dbReference>
<evidence type="ECO:0000256" key="5">
    <source>
        <dbReference type="PROSITE-ProRule" id="PRU00043"/>
    </source>
</evidence>
<dbReference type="Gene3D" id="2.60.40.60">
    <property type="entry name" value="Cadherins"/>
    <property type="match status" value="4"/>
</dbReference>
<dbReference type="PANTHER" id="PTHR24028">
    <property type="entry name" value="CADHERIN-87A"/>
    <property type="match status" value="1"/>
</dbReference>
<evidence type="ECO:0000259" key="8">
    <source>
        <dbReference type="PROSITE" id="PS50268"/>
    </source>
</evidence>
<dbReference type="SMART" id="SM00112">
    <property type="entry name" value="CA"/>
    <property type="match status" value="4"/>
</dbReference>
<dbReference type="AlphaFoldDB" id="A0A814IWU3"/>
<evidence type="ECO:0000256" key="3">
    <source>
        <dbReference type="ARBA" id="ARBA00022989"/>
    </source>
</evidence>
<dbReference type="PANTHER" id="PTHR24028:SF146">
    <property type="entry name" value="CADHERIN 96CB, ISOFORM D-RELATED"/>
    <property type="match status" value="1"/>
</dbReference>
<feature type="domain" description="Cadherin" evidence="8">
    <location>
        <begin position="17"/>
        <end position="118"/>
    </location>
</feature>
<keyword evidence="5" id="KW-0106">Calcium</keyword>
<dbReference type="InterPro" id="IPR002126">
    <property type="entry name" value="Cadherin-like_dom"/>
</dbReference>
<feature type="domain" description="Cadherin" evidence="8">
    <location>
        <begin position="243"/>
        <end position="352"/>
    </location>
</feature>
<comment type="caution">
    <text evidence="9">The sequence shown here is derived from an EMBL/GenBank/DDBJ whole genome shotgun (WGS) entry which is preliminary data.</text>
</comment>
<keyword evidence="7" id="KW-0732">Signal</keyword>
<dbReference type="PRINTS" id="PR00205">
    <property type="entry name" value="CADHERIN"/>
</dbReference>
<evidence type="ECO:0000256" key="1">
    <source>
        <dbReference type="ARBA" id="ARBA00004167"/>
    </source>
</evidence>
<dbReference type="GO" id="GO:0005509">
    <property type="term" value="F:calcium ion binding"/>
    <property type="evidence" value="ECO:0007669"/>
    <property type="project" value="UniProtKB-UniRule"/>
</dbReference>
<keyword evidence="3 6" id="KW-1133">Transmembrane helix</keyword>
<feature type="signal peptide" evidence="7">
    <location>
        <begin position="1"/>
        <end position="18"/>
    </location>
</feature>
<keyword evidence="11" id="KW-1185">Reference proteome</keyword>
<proteinExistence type="predicted"/>
<keyword evidence="4" id="KW-0325">Glycoprotein</keyword>
<dbReference type="GO" id="GO:0005886">
    <property type="term" value="C:plasma membrane"/>
    <property type="evidence" value="ECO:0007669"/>
    <property type="project" value="TreeGrafter"/>
</dbReference>
<accession>A0A814IWU3</accession>
<dbReference type="EMBL" id="CAJNOI010000087">
    <property type="protein sequence ID" value="CAF1033955.1"/>
    <property type="molecule type" value="Genomic_DNA"/>
</dbReference>
<evidence type="ECO:0000313" key="11">
    <source>
        <dbReference type="Proteomes" id="UP000663832"/>
    </source>
</evidence>
<feature type="chain" id="PRO_5036410279" description="Cadherin domain-containing protein" evidence="7">
    <location>
        <begin position="19"/>
        <end position="700"/>
    </location>
</feature>
<dbReference type="EMBL" id="CAJNOM010000092">
    <property type="protein sequence ID" value="CAF1029574.1"/>
    <property type="molecule type" value="Genomic_DNA"/>
</dbReference>
<dbReference type="OrthoDB" id="6252479at2759"/>
<evidence type="ECO:0000256" key="2">
    <source>
        <dbReference type="ARBA" id="ARBA00022692"/>
    </source>
</evidence>
<dbReference type="SUPFAM" id="SSF49313">
    <property type="entry name" value="Cadherin-like"/>
    <property type="match status" value="3"/>
</dbReference>
<reference evidence="9" key="1">
    <citation type="submission" date="2021-02" db="EMBL/GenBank/DDBJ databases">
        <authorList>
            <person name="Nowell W R."/>
        </authorList>
    </citation>
    <scope>NUCLEOTIDE SEQUENCE</scope>
</reference>